<dbReference type="Proteomes" id="UP000663508">
    <property type="component" value="Plasmid pVL1_4"/>
</dbReference>
<dbReference type="RefSeq" id="WP_207184122.1">
    <property type="nucleotide sequence ID" value="NZ_AP024149.1"/>
</dbReference>
<dbReference type="AlphaFoldDB" id="A0A8H8X1E4"/>
<reference evidence="1" key="1">
    <citation type="submission" date="2020-11" db="EMBL/GenBank/DDBJ databases">
        <title>Complete genome sequence of a novel pathogenic Methylobacterium strain isolated from rice in Vietnam.</title>
        <authorList>
            <person name="Lai K."/>
            <person name="Okazaki S."/>
            <person name="Higashi K."/>
            <person name="Mori H."/>
            <person name="Toyoda A."/>
            <person name="Kurokawa K."/>
        </authorList>
    </citation>
    <scope>NUCLEOTIDE SEQUENCE</scope>
    <source>
        <strain evidence="1">VL1</strain>
        <plasmid evidence="1">pVL1_4</plasmid>
    </source>
</reference>
<organism evidence="1 2">
    <name type="scientific">Methylobacterium indicum</name>
    <dbReference type="NCBI Taxonomy" id="1775910"/>
    <lineage>
        <taxon>Bacteria</taxon>
        <taxon>Pseudomonadati</taxon>
        <taxon>Pseudomonadota</taxon>
        <taxon>Alphaproteobacteria</taxon>
        <taxon>Hyphomicrobiales</taxon>
        <taxon>Methylobacteriaceae</taxon>
        <taxon>Methylobacterium</taxon>
    </lineage>
</organism>
<gene>
    <name evidence="1" type="ORF">mvi_65090</name>
</gene>
<proteinExistence type="predicted"/>
<protein>
    <submittedName>
        <fullName evidence="1">Uncharacterized protein</fullName>
    </submittedName>
</protein>
<keyword evidence="1" id="KW-0614">Plasmid</keyword>
<dbReference type="EMBL" id="AP024149">
    <property type="protein sequence ID" value="BCM88048.1"/>
    <property type="molecule type" value="Genomic_DNA"/>
</dbReference>
<evidence type="ECO:0000313" key="1">
    <source>
        <dbReference type="EMBL" id="BCM88048.1"/>
    </source>
</evidence>
<geneLocation type="plasmid" evidence="1 2">
    <name>pVL1_4</name>
</geneLocation>
<dbReference type="KEGG" id="mind:mvi_65090"/>
<sequence length="109" mass="11508">MDWTAAAHRARHHLGARKRTFSEAQSLELIEFFAEHGTVTSAQMQQHGSADFVGTILGHVTTAVHGGGSVPKAGGWYRTEAAGSVYVIDPGFAEAWKAGWVAAGPSSMA</sequence>
<evidence type="ECO:0000313" key="2">
    <source>
        <dbReference type="Proteomes" id="UP000663508"/>
    </source>
</evidence>
<name>A0A8H8X1E4_9HYPH</name>
<accession>A0A8H8X1E4</accession>